<dbReference type="InterPro" id="IPR050172">
    <property type="entry name" value="SsuD_RutA_monooxygenase"/>
</dbReference>
<protein>
    <submittedName>
        <fullName evidence="6">LLM class flavin-dependent oxidoreductase</fullName>
    </submittedName>
</protein>
<feature type="domain" description="Luciferase-like" evidence="5">
    <location>
        <begin position="1"/>
        <end position="241"/>
    </location>
</feature>
<evidence type="ECO:0000313" key="7">
    <source>
        <dbReference type="Proteomes" id="UP000316199"/>
    </source>
</evidence>
<evidence type="ECO:0000256" key="4">
    <source>
        <dbReference type="ARBA" id="ARBA00023033"/>
    </source>
</evidence>
<dbReference type="GO" id="GO:0046306">
    <property type="term" value="P:alkanesulfonate catabolic process"/>
    <property type="evidence" value="ECO:0007669"/>
    <property type="project" value="TreeGrafter"/>
</dbReference>
<evidence type="ECO:0000313" key="6">
    <source>
        <dbReference type="EMBL" id="RZO75857.1"/>
    </source>
</evidence>
<dbReference type="InterPro" id="IPR011251">
    <property type="entry name" value="Luciferase-like_dom"/>
</dbReference>
<dbReference type="InterPro" id="IPR036661">
    <property type="entry name" value="Luciferase-like_sf"/>
</dbReference>
<dbReference type="PANTHER" id="PTHR42847">
    <property type="entry name" value="ALKANESULFONATE MONOOXYGENASE"/>
    <property type="match status" value="1"/>
</dbReference>
<organism evidence="6 7">
    <name type="scientific">OM182 bacterium</name>
    <dbReference type="NCBI Taxonomy" id="2510334"/>
    <lineage>
        <taxon>Bacteria</taxon>
        <taxon>Pseudomonadati</taxon>
        <taxon>Pseudomonadota</taxon>
        <taxon>Gammaproteobacteria</taxon>
        <taxon>OMG group</taxon>
        <taxon>OM182 clade</taxon>
    </lineage>
</organism>
<dbReference type="Pfam" id="PF00296">
    <property type="entry name" value="Bac_luciferase"/>
    <property type="match status" value="1"/>
</dbReference>
<accession>A0A520S064</accession>
<dbReference type="EMBL" id="SHAG01000023">
    <property type="protein sequence ID" value="RZO75857.1"/>
    <property type="molecule type" value="Genomic_DNA"/>
</dbReference>
<dbReference type="GO" id="GO:0008726">
    <property type="term" value="F:alkanesulfonate monooxygenase activity"/>
    <property type="evidence" value="ECO:0007669"/>
    <property type="project" value="TreeGrafter"/>
</dbReference>
<sequence length="304" mass="33231">MKVGISITSAYPTGSSREGAARMVARARVAAEAGLDSLFVGDHHVAPTSYYQNTPMLGRLLAEWDERPAGALFLLPLWNPVLLAEQVATLACLTNGPFILQCALGANEHQFKAMGANIKRRPSAFEQSLGALRALWQGETVSLNGIWKFENAQVCPLPPQKIEVWIGASAPVAIERAARLGDAWLAEPGLTINSAGEKLNTYKEAVYNLNKELPKTIAIRRDIYVAESDKDAEQVRKLVKENGYRGFDSDALIIGDASAVANVFSNFDELGYTDIIVRNLHWNTEKALASTERLIAVREKLGIK</sequence>
<keyword evidence="2" id="KW-0288">FMN</keyword>
<dbReference type="PANTHER" id="PTHR42847:SF4">
    <property type="entry name" value="ALKANESULFONATE MONOOXYGENASE-RELATED"/>
    <property type="match status" value="1"/>
</dbReference>
<evidence type="ECO:0000256" key="3">
    <source>
        <dbReference type="ARBA" id="ARBA00023002"/>
    </source>
</evidence>
<comment type="caution">
    <text evidence="6">The sequence shown here is derived from an EMBL/GenBank/DDBJ whole genome shotgun (WGS) entry which is preliminary data.</text>
</comment>
<dbReference type="SUPFAM" id="SSF51679">
    <property type="entry name" value="Bacterial luciferase-like"/>
    <property type="match status" value="1"/>
</dbReference>
<dbReference type="Proteomes" id="UP000316199">
    <property type="component" value="Unassembled WGS sequence"/>
</dbReference>
<gene>
    <name evidence="6" type="ORF">EVA68_05940</name>
</gene>
<dbReference type="AlphaFoldDB" id="A0A520S064"/>
<keyword evidence="3" id="KW-0560">Oxidoreductase</keyword>
<reference evidence="6 7" key="1">
    <citation type="submission" date="2019-02" db="EMBL/GenBank/DDBJ databases">
        <title>Prokaryotic population dynamics and viral predation in marine succession experiment using metagenomics: the confinement effect.</title>
        <authorList>
            <person name="Haro-Moreno J.M."/>
            <person name="Rodriguez-Valera F."/>
            <person name="Lopez-Perez M."/>
        </authorList>
    </citation>
    <scope>NUCLEOTIDE SEQUENCE [LARGE SCALE GENOMIC DNA]</scope>
    <source>
        <strain evidence="6">MED-G157</strain>
    </source>
</reference>
<name>A0A520S064_9GAMM</name>
<evidence type="ECO:0000256" key="1">
    <source>
        <dbReference type="ARBA" id="ARBA00022630"/>
    </source>
</evidence>
<evidence type="ECO:0000259" key="5">
    <source>
        <dbReference type="Pfam" id="PF00296"/>
    </source>
</evidence>
<dbReference type="Gene3D" id="3.20.20.30">
    <property type="entry name" value="Luciferase-like domain"/>
    <property type="match status" value="1"/>
</dbReference>
<evidence type="ECO:0000256" key="2">
    <source>
        <dbReference type="ARBA" id="ARBA00022643"/>
    </source>
</evidence>
<proteinExistence type="predicted"/>
<keyword evidence="1" id="KW-0285">Flavoprotein</keyword>
<keyword evidence="4" id="KW-0503">Monooxygenase</keyword>